<proteinExistence type="predicted"/>
<feature type="region of interest" description="Disordered" evidence="1">
    <location>
        <begin position="721"/>
        <end position="763"/>
    </location>
</feature>
<feature type="compositionally biased region" description="Gly residues" evidence="1">
    <location>
        <begin position="623"/>
        <end position="634"/>
    </location>
</feature>
<dbReference type="EMBL" id="AE017348">
    <property type="protein sequence ID" value="AAW45260.1"/>
    <property type="molecule type" value="Genomic_DNA"/>
</dbReference>
<feature type="compositionally biased region" description="Polar residues" evidence="1">
    <location>
        <begin position="11"/>
        <end position="36"/>
    </location>
</feature>
<organism evidence="2 3">
    <name type="scientific">Cryptococcus deneoformans (strain JEC21 / ATCC MYA-565)</name>
    <name type="common">Cryptococcus neoformans var. neoformans serotype D</name>
    <dbReference type="NCBI Taxonomy" id="214684"/>
    <lineage>
        <taxon>Eukaryota</taxon>
        <taxon>Fungi</taxon>
        <taxon>Dikarya</taxon>
        <taxon>Basidiomycota</taxon>
        <taxon>Agaricomycotina</taxon>
        <taxon>Tremellomycetes</taxon>
        <taxon>Tremellales</taxon>
        <taxon>Cryptococcaceae</taxon>
        <taxon>Cryptococcus</taxon>
        <taxon>Cryptococcus neoformans species complex</taxon>
    </lineage>
</organism>
<feature type="region of interest" description="Disordered" evidence="1">
    <location>
        <begin position="1"/>
        <end position="72"/>
    </location>
</feature>
<name>Q5KD13_CRYD1</name>
<dbReference type="RefSeq" id="XP_572567.1">
    <property type="nucleotide sequence ID" value="XM_572567.2"/>
</dbReference>
<evidence type="ECO:0000313" key="3">
    <source>
        <dbReference type="Proteomes" id="UP000002149"/>
    </source>
</evidence>
<feature type="region of interest" description="Disordered" evidence="1">
    <location>
        <begin position="595"/>
        <end position="640"/>
    </location>
</feature>
<accession>Q5KD13</accession>
<keyword evidence="3" id="KW-1185">Reference proteome</keyword>
<evidence type="ECO:0000256" key="1">
    <source>
        <dbReference type="SAM" id="MobiDB-lite"/>
    </source>
</evidence>
<feature type="region of interest" description="Disordered" evidence="1">
    <location>
        <begin position="121"/>
        <end position="160"/>
    </location>
</feature>
<feature type="compositionally biased region" description="Low complexity" evidence="1">
    <location>
        <begin position="252"/>
        <end position="265"/>
    </location>
</feature>
<dbReference type="AlphaFoldDB" id="Q5KD13"/>
<dbReference type="PaxDb" id="214684-Q5KD13"/>
<dbReference type="GeneID" id="3259108"/>
<feature type="compositionally biased region" description="Low complexity" evidence="1">
    <location>
        <begin position="44"/>
        <end position="58"/>
    </location>
</feature>
<feature type="compositionally biased region" description="Low complexity" evidence="1">
    <location>
        <begin position="595"/>
        <end position="606"/>
    </location>
</feature>
<evidence type="ECO:0000313" key="2">
    <source>
        <dbReference type="EMBL" id="AAW45260.1"/>
    </source>
</evidence>
<dbReference type="Proteomes" id="UP000002149">
    <property type="component" value="Chromosome 8"/>
</dbReference>
<reference evidence="2 3" key="1">
    <citation type="journal article" date="2005" name="Science">
        <title>The genome of the basidiomycetous yeast and human pathogen Cryptococcus neoformans.</title>
        <authorList>
            <person name="Loftus B.J."/>
            <person name="Fung E."/>
            <person name="Roncaglia P."/>
            <person name="Rowley D."/>
            <person name="Amedeo P."/>
            <person name="Bruno D."/>
            <person name="Vamathevan J."/>
            <person name="Miranda M."/>
            <person name="Anderson I.J."/>
            <person name="Fraser J.A."/>
            <person name="Allen J.E."/>
            <person name="Bosdet I.E."/>
            <person name="Brent M.R."/>
            <person name="Chiu R."/>
            <person name="Doering T.L."/>
            <person name="Donlin M.J."/>
            <person name="D'Souza C.A."/>
            <person name="Fox D.S."/>
            <person name="Grinberg V."/>
            <person name="Fu J."/>
            <person name="Fukushima M."/>
            <person name="Haas B.J."/>
            <person name="Huang J.C."/>
            <person name="Janbon G."/>
            <person name="Jones S.J."/>
            <person name="Koo H.L."/>
            <person name="Krzywinski M.I."/>
            <person name="Kwon-Chung J.K."/>
            <person name="Lengeler K.B."/>
            <person name="Maiti R."/>
            <person name="Marra M.A."/>
            <person name="Marra R.E."/>
            <person name="Mathewson C.A."/>
            <person name="Mitchell T.G."/>
            <person name="Pertea M."/>
            <person name="Riggs F.R."/>
            <person name="Salzberg S.L."/>
            <person name="Schein J.E."/>
            <person name="Shvartsbeyn A."/>
            <person name="Shin H."/>
            <person name="Shumway M."/>
            <person name="Specht C.A."/>
            <person name="Suh B.B."/>
            <person name="Tenney A."/>
            <person name="Utterback T.R."/>
            <person name="Wickes B.L."/>
            <person name="Wortman J.R."/>
            <person name="Wye N.H."/>
            <person name="Kronstad J.W."/>
            <person name="Lodge J.K."/>
            <person name="Heitman J."/>
            <person name="Davis R.W."/>
            <person name="Fraser C.M."/>
            <person name="Hyman R.W."/>
        </authorList>
    </citation>
    <scope>NUCLEOTIDE SEQUENCE [LARGE SCALE GENOMIC DNA]</scope>
    <source>
        <strain evidence="3">JEC21 / ATCC MYA-565</strain>
    </source>
</reference>
<gene>
    <name evidence="2" type="ordered locus">CNH02940</name>
</gene>
<dbReference type="OrthoDB" id="2575056at2759"/>
<feature type="region of interest" description="Disordered" evidence="1">
    <location>
        <begin position="240"/>
        <end position="274"/>
    </location>
</feature>
<protein>
    <submittedName>
        <fullName evidence="2">Uncharacterized protein</fullName>
    </submittedName>
</protein>
<dbReference type="KEGG" id="cne:CNH02940"/>
<dbReference type="VEuPathDB" id="FungiDB:CNH02940"/>
<feature type="compositionally biased region" description="Low complexity" evidence="1">
    <location>
        <begin position="721"/>
        <end position="733"/>
    </location>
</feature>
<feature type="compositionally biased region" description="Basic and acidic residues" evidence="1">
    <location>
        <begin position="752"/>
        <end position="763"/>
    </location>
</feature>
<accession>Q55IN2</accession>
<dbReference type="HOGENOM" id="CLU_355648_0_0_1"/>
<dbReference type="InParanoid" id="Q5KD13"/>
<feature type="compositionally biased region" description="Basic and acidic residues" evidence="1">
    <location>
        <begin position="121"/>
        <end position="157"/>
    </location>
</feature>
<sequence length="790" mass="87334">MLSSPRHFLNTFHTSSHRSTNASQTSFTSYAASHTTQDTHRANSCSSSNFRSHSYSRSPHAPASTSAADPDFAPSIYHSIHLRHERGEGSTLQGSVTSHTSKGLLFKNPFKKNNDLVSQLERAERVGKDRERQKERVKQREKEKEKEREGEMGESSRRPGLMKQGTAMMKRRFSITRNDVKAVVTPTPKAGGNQMYGGADEDEEVMIIVGNQDEIRDFHLPTQRPVSPIITGDFLKTPSRVRTSLSPSLGESKTSSRPSPSSFSPQLLPEHTPEDPIDLDIFDSFAPFPNYDTNLDADAISAFTADATPKKAVRSTTWQVKARPKSIYVKRLSKRFGKTNNTVASPKLSNGEIHPSLAHPLHAKPLFAESSLQAAPTPAHQASRHIPTKEELMNRPLPPHTPQGLPSRYRPNGTTIFDIYPDEDLDYHPIPPPGTRQIARIGPNVIPNSTTHLHPHGAMADANTNTNLNRARNTHVDTRRRTIAPRSSRVFDIPNALYDLWQYGMDEPEIMDLSFDEEELERKRILPMFVHVRSTGKRLVKDTRIQSPGSYTRNQGRKMGKNEVARSNDRIRNDLTGSPITTGNNTFMVEISPASLDSGSKSSLNSRVSQLSEVSDGSQMSEGMGGSGASGGSRGSRDDSIGLLVHGKVETASKMSLRYATPRAAGRDLKEDMRTDGMASSASVMTSSVSQASQISGVWDYAALIDDRDHTSPQDEIFTRDQVQTQTQSRTTSAVHTRNEAKAKAQGQRQQGKGEEVHPDGDMAREMAFEDAESVPDMVLDRDSVFEHAL</sequence>
<feature type="compositionally biased region" description="Polar residues" evidence="1">
    <location>
        <begin position="240"/>
        <end position="251"/>
    </location>
</feature>